<feature type="region of interest" description="Disordered" evidence="1">
    <location>
        <begin position="1"/>
        <end position="23"/>
    </location>
</feature>
<sequence length="53" mass="5934">MNKDDGQAFEKSGCRDELLGQPDKETKVMKNKVILDELSQARAKIKINESLVA</sequence>
<organism evidence="2 3">
    <name type="scientific">Phocaeicola intestinalis</name>
    <dbReference type="NCBI Taxonomy" id="2762212"/>
    <lineage>
        <taxon>Bacteria</taxon>
        <taxon>Pseudomonadati</taxon>
        <taxon>Bacteroidota</taxon>
        <taxon>Bacteroidia</taxon>
        <taxon>Bacteroidales</taxon>
        <taxon>Bacteroidaceae</taxon>
        <taxon>Phocaeicola</taxon>
    </lineage>
</organism>
<protein>
    <submittedName>
        <fullName evidence="2">Uncharacterized protein</fullName>
    </submittedName>
</protein>
<evidence type="ECO:0000313" key="2">
    <source>
        <dbReference type="EMBL" id="MBD8039861.1"/>
    </source>
</evidence>
<evidence type="ECO:0000313" key="3">
    <source>
        <dbReference type="Proteomes" id="UP000620874"/>
    </source>
</evidence>
<comment type="caution">
    <text evidence="2">The sequence shown here is derived from an EMBL/GenBank/DDBJ whole genome shotgun (WGS) entry which is preliminary data.</text>
</comment>
<name>A0ABR8Y6M7_9BACT</name>
<accession>A0ABR8Y6M7</accession>
<dbReference type="Proteomes" id="UP000620874">
    <property type="component" value="Unassembled WGS sequence"/>
</dbReference>
<reference evidence="2 3" key="1">
    <citation type="submission" date="2020-08" db="EMBL/GenBank/DDBJ databases">
        <title>A Genomic Blueprint of the Chicken Gut Microbiome.</title>
        <authorList>
            <person name="Gilroy R."/>
            <person name="Ravi A."/>
            <person name="Getino M."/>
            <person name="Pursley I."/>
            <person name="Horton D.L."/>
            <person name="Alikhan N.-F."/>
            <person name="Baker D."/>
            <person name="Gharbi K."/>
            <person name="Hall N."/>
            <person name="Watson M."/>
            <person name="Adriaenssens E.M."/>
            <person name="Foster-Nyarko E."/>
            <person name="Jarju S."/>
            <person name="Secka A."/>
            <person name="Antonio M."/>
            <person name="Oren A."/>
            <person name="Chaudhuri R."/>
            <person name="La Ragione R.M."/>
            <person name="Hildebrand F."/>
            <person name="Pallen M.J."/>
        </authorList>
    </citation>
    <scope>NUCLEOTIDE SEQUENCE [LARGE SCALE GENOMIC DNA]</scope>
    <source>
        <strain evidence="2 3">Sa1CVN1</strain>
    </source>
</reference>
<gene>
    <name evidence="2" type="ORF">H9625_05255</name>
</gene>
<dbReference type="EMBL" id="JACSPP010000010">
    <property type="protein sequence ID" value="MBD8039861.1"/>
    <property type="molecule type" value="Genomic_DNA"/>
</dbReference>
<keyword evidence="3" id="KW-1185">Reference proteome</keyword>
<evidence type="ECO:0000256" key="1">
    <source>
        <dbReference type="SAM" id="MobiDB-lite"/>
    </source>
</evidence>
<proteinExistence type="predicted"/>
<dbReference type="RefSeq" id="WP_191763301.1">
    <property type="nucleotide sequence ID" value="NZ_JACSPP010000010.1"/>
</dbReference>